<organism evidence="1 2">
    <name type="scientific">Brevundimonas halotolerans</name>
    <dbReference type="NCBI Taxonomy" id="69670"/>
    <lineage>
        <taxon>Bacteria</taxon>
        <taxon>Pseudomonadati</taxon>
        <taxon>Pseudomonadota</taxon>
        <taxon>Alphaproteobacteria</taxon>
        <taxon>Caulobacterales</taxon>
        <taxon>Caulobacteraceae</taxon>
        <taxon>Brevundimonas</taxon>
    </lineage>
</organism>
<comment type="caution">
    <text evidence="1">The sequence shown here is derived from an EMBL/GenBank/DDBJ whole genome shotgun (WGS) entry which is preliminary data.</text>
</comment>
<dbReference type="Pfam" id="PF04364">
    <property type="entry name" value="DNA_pol3_chi"/>
    <property type="match status" value="1"/>
</dbReference>
<evidence type="ECO:0000313" key="2">
    <source>
        <dbReference type="Proteomes" id="UP000548978"/>
    </source>
</evidence>
<dbReference type="AlphaFoldDB" id="A0A7W9A4C1"/>
<dbReference type="InterPro" id="IPR007459">
    <property type="entry name" value="DNA_pol3_chi"/>
</dbReference>
<dbReference type="GO" id="GO:0003677">
    <property type="term" value="F:DNA binding"/>
    <property type="evidence" value="ECO:0007669"/>
    <property type="project" value="InterPro"/>
</dbReference>
<keyword evidence="1" id="KW-0808">Transferase</keyword>
<sequence length="153" mass="17088">MTAAGPQIWFYHLERSGLEQVLPTLLDKVLQADLRAQVRVADADLAARLAEALWTWRDDSFLANGHTSGPHPERQPILFTSGTDNVNQAQALFIVDGAGFEPTEDFQRCFILFDGQDEDALTAARARWKALKGTGADISYWRQTLEGRWEKAG</sequence>
<gene>
    <name evidence="1" type="ORF">FHS65_001598</name>
</gene>
<dbReference type="Proteomes" id="UP000548978">
    <property type="component" value="Unassembled WGS sequence"/>
</dbReference>
<dbReference type="Gene3D" id="3.40.50.10110">
    <property type="entry name" value="DNA polymerase III subunit chi"/>
    <property type="match status" value="1"/>
</dbReference>
<reference evidence="1 2" key="1">
    <citation type="submission" date="2020-08" db="EMBL/GenBank/DDBJ databases">
        <title>Genomic Encyclopedia of Type Strains, Phase IV (KMG-IV): sequencing the most valuable type-strain genomes for metagenomic binning, comparative biology and taxonomic classification.</title>
        <authorList>
            <person name="Goeker M."/>
        </authorList>
    </citation>
    <scope>NUCLEOTIDE SEQUENCE [LARGE SCALE GENOMIC DNA]</scope>
    <source>
        <strain evidence="1 2">DSM 24448</strain>
    </source>
</reference>
<dbReference type="EC" id="2.7.7.7" evidence="1"/>
<dbReference type="GO" id="GO:0006260">
    <property type="term" value="P:DNA replication"/>
    <property type="evidence" value="ECO:0007669"/>
    <property type="project" value="InterPro"/>
</dbReference>
<dbReference type="EMBL" id="JACIJB010000006">
    <property type="protein sequence ID" value="MBB5660845.1"/>
    <property type="molecule type" value="Genomic_DNA"/>
</dbReference>
<dbReference type="NCBIfam" id="NF004347">
    <property type="entry name" value="PRK05728.1-4"/>
    <property type="match status" value="1"/>
</dbReference>
<dbReference type="GO" id="GO:0032298">
    <property type="term" value="P:positive regulation of DNA-templated DNA replication initiation"/>
    <property type="evidence" value="ECO:0007669"/>
    <property type="project" value="TreeGrafter"/>
</dbReference>
<dbReference type="OrthoDB" id="9795973at2"/>
<proteinExistence type="predicted"/>
<name>A0A7W9A4C1_9CAUL</name>
<dbReference type="PANTHER" id="PTHR38767">
    <property type="entry name" value="DNA POLYMERASE III SUBUNIT CHI"/>
    <property type="match status" value="1"/>
</dbReference>
<keyword evidence="2" id="KW-1185">Reference proteome</keyword>
<evidence type="ECO:0000313" key="1">
    <source>
        <dbReference type="EMBL" id="MBB5660845.1"/>
    </source>
</evidence>
<keyword evidence="1" id="KW-0548">Nucleotidyltransferase</keyword>
<dbReference type="RefSeq" id="WP_123286942.1">
    <property type="nucleotide sequence ID" value="NZ_JACIJB010000006.1"/>
</dbReference>
<dbReference type="SUPFAM" id="SSF102400">
    <property type="entry name" value="DNA polymerase III chi subunit"/>
    <property type="match status" value="1"/>
</dbReference>
<dbReference type="GO" id="GO:0003887">
    <property type="term" value="F:DNA-directed DNA polymerase activity"/>
    <property type="evidence" value="ECO:0007669"/>
    <property type="project" value="UniProtKB-EC"/>
</dbReference>
<dbReference type="PANTHER" id="PTHR38767:SF1">
    <property type="entry name" value="DNA POLYMERASE III SUBUNIT CHI"/>
    <property type="match status" value="1"/>
</dbReference>
<dbReference type="InterPro" id="IPR036768">
    <property type="entry name" value="PolIII_chi_sf"/>
</dbReference>
<protein>
    <submittedName>
        <fullName evidence="1">DNA polymerase-3 subunit chi</fullName>
        <ecNumber evidence="1">2.7.7.7</ecNumber>
    </submittedName>
</protein>
<accession>A0A7W9A4C1</accession>